<feature type="transmembrane region" description="Helical" evidence="10">
    <location>
        <begin position="193"/>
        <end position="212"/>
    </location>
</feature>
<feature type="transmembrane region" description="Helical" evidence="10">
    <location>
        <begin position="158"/>
        <end position="181"/>
    </location>
</feature>
<evidence type="ECO:0000256" key="2">
    <source>
        <dbReference type="ARBA" id="ARBA00022448"/>
    </source>
</evidence>
<dbReference type="PANTHER" id="PTHR43427">
    <property type="entry name" value="CHLORIDE CHANNEL PROTEIN CLC-E"/>
    <property type="match status" value="1"/>
</dbReference>
<evidence type="ECO:0000313" key="12">
    <source>
        <dbReference type="Proteomes" id="UP000637002"/>
    </source>
</evidence>
<keyword evidence="8" id="KW-0868">Chloride</keyword>
<organism evidence="11 12">
    <name type="scientific">Chelatococcus reniformis</name>
    <dbReference type="NCBI Taxonomy" id="1494448"/>
    <lineage>
        <taxon>Bacteria</taxon>
        <taxon>Pseudomonadati</taxon>
        <taxon>Pseudomonadota</taxon>
        <taxon>Alphaproteobacteria</taxon>
        <taxon>Hyphomicrobiales</taxon>
        <taxon>Chelatococcaceae</taxon>
        <taxon>Chelatococcus</taxon>
    </lineage>
</organism>
<evidence type="ECO:0000256" key="3">
    <source>
        <dbReference type="ARBA" id="ARBA00022692"/>
    </source>
</evidence>
<comment type="caution">
    <text evidence="11">The sequence shown here is derived from an EMBL/GenBank/DDBJ whole genome shotgun (WGS) entry which is preliminary data.</text>
</comment>
<dbReference type="InterPro" id="IPR014743">
    <property type="entry name" value="Cl-channel_core"/>
</dbReference>
<feature type="transmembrane region" description="Helical" evidence="10">
    <location>
        <begin position="60"/>
        <end position="80"/>
    </location>
</feature>
<dbReference type="SUPFAM" id="SSF81340">
    <property type="entry name" value="Clc chloride channel"/>
    <property type="match status" value="1"/>
</dbReference>
<evidence type="ECO:0000256" key="6">
    <source>
        <dbReference type="ARBA" id="ARBA00023136"/>
    </source>
</evidence>
<dbReference type="EMBL" id="BMGG01000009">
    <property type="protein sequence ID" value="GGC83948.1"/>
    <property type="molecule type" value="Genomic_DNA"/>
</dbReference>
<evidence type="ECO:0000256" key="9">
    <source>
        <dbReference type="ARBA" id="ARBA00023303"/>
    </source>
</evidence>
<comment type="subcellular location">
    <subcellularLocation>
        <location evidence="1">Membrane</location>
        <topology evidence="1">Multi-pass membrane protein</topology>
    </subcellularLocation>
</comment>
<keyword evidence="7" id="KW-0869">Chloride channel</keyword>
<evidence type="ECO:0000256" key="8">
    <source>
        <dbReference type="ARBA" id="ARBA00023214"/>
    </source>
</evidence>
<sequence>MSRAFRRQRTVLLSRRLWLRRFVFFAGALVVALLGVGFALASDQASDLYSYWTTLLPTWARFIITPLAYAICALAVLKLFPGAQGSGIPQAIAARRSDDETHRTALLGGRVVVGKILLTLTALAAGASVGREGPTVQIGASVMLFAAGFAGLGRQRGLVLAGAGAGIAAAFNTPLAGVLFAIEEMAKAFDKRITGFIIAAVAIAGLVTIMLVGDYDYFGRVSEHLTAPRQWLAVPLCAIVGGLFGGIFSRLVIGITLRQIPLAARLKRRPLLFALGCGLIVAALAYATGDYAAGTGYAPTRALFEGGEAVPWWYPFAKLVTTLLSSVCGIAGGLFSPSLTVGAGFGAVLSPLLPDVPLQIFALLGMVGYFAGVVQAPLTAFVIVIEMTDDSRMVVPVMVTALMAAGLSRLICADPIYHALAAEFERKAPPRPAQDLSLDSRKVLP</sequence>
<keyword evidence="4 10" id="KW-1133">Transmembrane helix</keyword>
<keyword evidence="3 10" id="KW-0812">Transmembrane</keyword>
<feature type="transmembrane region" description="Helical" evidence="10">
    <location>
        <begin position="21"/>
        <end position="40"/>
    </location>
</feature>
<protein>
    <submittedName>
        <fullName evidence="11">Chloride channel protein</fullName>
    </submittedName>
</protein>
<dbReference type="PRINTS" id="PR00762">
    <property type="entry name" value="CLCHANNEL"/>
</dbReference>
<gene>
    <name evidence="11" type="ORF">GCM10010994_47300</name>
</gene>
<evidence type="ECO:0000256" key="5">
    <source>
        <dbReference type="ARBA" id="ARBA00023065"/>
    </source>
</evidence>
<keyword evidence="9" id="KW-0407">Ion channel</keyword>
<evidence type="ECO:0000256" key="7">
    <source>
        <dbReference type="ARBA" id="ARBA00023173"/>
    </source>
</evidence>
<dbReference type="AlphaFoldDB" id="A0A916XMC7"/>
<reference evidence="11" key="2">
    <citation type="submission" date="2020-09" db="EMBL/GenBank/DDBJ databases">
        <authorList>
            <person name="Sun Q."/>
            <person name="Zhou Y."/>
        </authorList>
    </citation>
    <scope>NUCLEOTIDE SEQUENCE</scope>
    <source>
        <strain evidence="11">CGMCC 1.12919</strain>
    </source>
</reference>
<evidence type="ECO:0000256" key="10">
    <source>
        <dbReference type="SAM" id="Phobius"/>
    </source>
</evidence>
<proteinExistence type="predicted"/>
<evidence type="ECO:0000256" key="4">
    <source>
        <dbReference type="ARBA" id="ARBA00022989"/>
    </source>
</evidence>
<dbReference type="CDD" id="cd01034">
    <property type="entry name" value="EriC_like"/>
    <property type="match status" value="1"/>
</dbReference>
<dbReference type="GO" id="GO:0034707">
    <property type="term" value="C:chloride channel complex"/>
    <property type="evidence" value="ECO:0007669"/>
    <property type="project" value="UniProtKB-KW"/>
</dbReference>
<dbReference type="Pfam" id="PF00654">
    <property type="entry name" value="Voltage_CLC"/>
    <property type="match status" value="1"/>
</dbReference>
<dbReference type="Gene3D" id="1.10.3080.10">
    <property type="entry name" value="Clc chloride channel"/>
    <property type="match status" value="1"/>
</dbReference>
<feature type="transmembrane region" description="Helical" evidence="10">
    <location>
        <begin position="361"/>
        <end position="385"/>
    </location>
</feature>
<accession>A0A916XMC7</accession>
<feature type="transmembrane region" description="Helical" evidence="10">
    <location>
        <begin position="323"/>
        <end position="349"/>
    </location>
</feature>
<evidence type="ECO:0000313" key="11">
    <source>
        <dbReference type="EMBL" id="GGC83948.1"/>
    </source>
</evidence>
<dbReference type="Proteomes" id="UP000637002">
    <property type="component" value="Unassembled WGS sequence"/>
</dbReference>
<feature type="transmembrane region" description="Helical" evidence="10">
    <location>
        <begin position="269"/>
        <end position="287"/>
    </location>
</feature>
<dbReference type="InterPro" id="IPR001807">
    <property type="entry name" value="ClC"/>
</dbReference>
<keyword evidence="6 10" id="KW-0472">Membrane</keyword>
<dbReference type="PANTHER" id="PTHR43427:SF6">
    <property type="entry name" value="CHLORIDE CHANNEL PROTEIN CLC-E"/>
    <property type="match status" value="1"/>
</dbReference>
<dbReference type="GO" id="GO:0005254">
    <property type="term" value="F:chloride channel activity"/>
    <property type="evidence" value="ECO:0007669"/>
    <property type="project" value="UniProtKB-KW"/>
</dbReference>
<feature type="transmembrane region" description="Helical" evidence="10">
    <location>
        <begin position="397"/>
        <end position="417"/>
    </location>
</feature>
<feature type="transmembrane region" description="Helical" evidence="10">
    <location>
        <begin position="232"/>
        <end position="257"/>
    </location>
</feature>
<name>A0A916XMC7_9HYPH</name>
<keyword evidence="5" id="KW-0406">Ion transport</keyword>
<reference evidence="11" key="1">
    <citation type="journal article" date="2014" name="Int. J. Syst. Evol. Microbiol.">
        <title>Complete genome sequence of Corynebacterium casei LMG S-19264T (=DSM 44701T), isolated from a smear-ripened cheese.</title>
        <authorList>
            <consortium name="US DOE Joint Genome Institute (JGI-PGF)"/>
            <person name="Walter F."/>
            <person name="Albersmeier A."/>
            <person name="Kalinowski J."/>
            <person name="Ruckert C."/>
        </authorList>
    </citation>
    <scope>NUCLEOTIDE SEQUENCE</scope>
    <source>
        <strain evidence="11">CGMCC 1.12919</strain>
    </source>
</reference>
<dbReference type="InterPro" id="IPR050368">
    <property type="entry name" value="ClC-type_chloride_channel"/>
</dbReference>
<keyword evidence="12" id="KW-1185">Reference proteome</keyword>
<keyword evidence="2" id="KW-0813">Transport</keyword>
<evidence type="ECO:0000256" key="1">
    <source>
        <dbReference type="ARBA" id="ARBA00004141"/>
    </source>
</evidence>